<evidence type="ECO:0000313" key="1">
    <source>
        <dbReference type="EMBL" id="WAM33800.1"/>
    </source>
</evidence>
<dbReference type="InterPro" id="IPR005358">
    <property type="entry name" value="Puta_zinc/iron-chelating_dom"/>
</dbReference>
<dbReference type="RefSeq" id="WP_045168678.1">
    <property type="nucleotide sequence ID" value="NZ_CP113865.1"/>
</dbReference>
<dbReference type="EMBL" id="CP113865">
    <property type="protein sequence ID" value="WAM33800.1"/>
    <property type="molecule type" value="Genomic_DNA"/>
</dbReference>
<keyword evidence="2" id="KW-1185">Reference proteome</keyword>
<dbReference type="Pfam" id="PF03692">
    <property type="entry name" value="CxxCxxCC"/>
    <property type="match status" value="1"/>
</dbReference>
<proteinExistence type="predicted"/>
<accession>A0ABY7BMQ4</accession>
<reference evidence="1" key="1">
    <citation type="submission" date="2022-12" db="EMBL/GenBank/DDBJ databases">
        <authorList>
            <person name="Bing R.G."/>
            <person name="Willard D.J."/>
            <person name="Manesh M.J.H."/>
            <person name="Laemthong T."/>
            <person name="Crosby J.R."/>
            <person name="Kelly R.M."/>
        </authorList>
    </citation>
    <scope>NUCLEOTIDE SEQUENCE</scope>
    <source>
        <strain evidence="1">DSM 8990</strain>
    </source>
</reference>
<evidence type="ECO:0000313" key="2">
    <source>
        <dbReference type="Proteomes" id="UP001164909"/>
    </source>
</evidence>
<name>A0ABY7BMQ4_9FIRM</name>
<organism evidence="1 2">
    <name type="scientific">Caldicellulosiruptor morganii</name>
    <dbReference type="NCBI Taxonomy" id="1387555"/>
    <lineage>
        <taxon>Bacteria</taxon>
        <taxon>Bacillati</taxon>
        <taxon>Bacillota</taxon>
        <taxon>Bacillota incertae sedis</taxon>
        <taxon>Caldicellulosiruptorales</taxon>
        <taxon>Caldicellulosiruptoraceae</taxon>
        <taxon>Caldicellulosiruptor</taxon>
    </lineage>
</organism>
<protein>
    <submittedName>
        <fullName evidence="1">YkgJ family cysteine cluster protein</fullName>
    </submittedName>
</protein>
<gene>
    <name evidence="1" type="ORF">OTK00_002343</name>
</gene>
<sequence>MPSSILFNIPQHTCLNCGACCGQVLATKSEIEAVKRYVENSISQEKQKRLLSQKKHPLACPYRDIQMKKCAIYPVRPLICRLFGVVKGMECKYGNSYELDGERFLSPHEEYFFPSFLKER</sequence>
<dbReference type="Proteomes" id="UP001164909">
    <property type="component" value="Chromosome"/>
</dbReference>